<dbReference type="OrthoDB" id="9805006at2"/>
<dbReference type="InterPro" id="IPR035956">
    <property type="entry name" value="RimP_N_sf"/>
</dbReference>
<name>A0A4P8L2F9_9BACT</name>
<keyword evidence="1 3" id="KW-0963">Cytoplasm</keyword>
<evidence type="ECO:0000256" key="3">
    <source>
        <dbReference type="HAMAP-Rule" id="MF_01077"/>
    </source>
</evidence>
<evidence type="ECO:0000256" key="1">
    <source>
        <dbReference type="ARBA" id="ARBA00022490"/>
    </source>
</evidence>
<comment type="similarity">
    <text evidence="3">Belongs to the RimP family.</text>
</comment>
<organism evidence="6 7">
    <name type="scientific">Desulfoglaeba alkanexedens ALDC</name>
    <dbReference type="NCBI Taxonomy" id="980445"/>
    <lineage>
        <taxon>Bacteria</taxon>
        <taxon>Pseudomonadati</taxon>
        <taxon>Thermodesulfobacteriota</taxon>
        <taxon>Syntrophobacteria</taxon>
        <taxon>Syntrophobacterales</taxon>
        <taxon>Syntrophobacteraceae</taxon>
        <taxon>Desulfoglaeba</taxon>
    </lineage>
</organism>
<dbReference type="Pfam" id="PF02576">
    <property type="entry name" value="RimP_N"/>
    <property type="match status" value="1"/>
</dbReference>
<keyword evidence="7" id="KW-1185">Reference proteome</keyword>
<dbReference type="InterPro" id="IPR028998">
    <property type="entry name" value="RimP_C"/>
</dbReference>
<evidence type="ECO:0000259" key="5">
    <source>
        <dbReference type="Pfam" id="PF17384"/>
    </source>
</evidence>
<comment type="subcellular location">
    <subcellularLocation>
        <location evidence="3">Cytoplasm</location>
    </subcellularLocation>
</comment>
<dbReference type="Proteomes" id="UP000298602">
    <property type="component" value="Chromosome"/>
</dbReference>
<accession>A0A4P8L2F9</accession>
<dbReference type="PANTHER" id="PTHR33867:SF1">
    <property type="entry name" value="RIBOSOME MATURATION FACTOR RIMP"/>
    <property type="match status" value="1"/>
</dbReference>
<dbReference type="Pfam" id="PF17384">
    <property type="entry name" value="DUF150_C"/>
    <property type="match status" value="1"/>
</dbReference>
<dbReference type="InterPro" id="IPR036847">
    <property type="entry name" value="RimP_C_sf"/>
</dbReference>
<dbReference type="FunFam" id="3.30.300.70:FF:000001">
    <property type="entry name" value="Ribosome maturation factor RimP"/>
    <property type="match status" value="1"/>
</dbReference>
<sequence>MEPRDRAAEDKARQRVQDIWALVQPVIQAEGLRLIEVEYRREPKGWVLRFFIDREDGVTVDDCARISQVVGDLLDVADPIPAAYHLEVSSPGLNRPLRRREHFVEQVGNVVQVRTVEPLGRRRNFKGLLTSVGEDDFTVECDGQPFRIAFDLVERARLCYFESQEKRS</sequence>
<dbReference type="AlphaFoldDB" id="A0A4P8L2F9"/>
<dbReference type="GO" id="GO:0005829">
    <property type="term" value="C:cytosol"/>
    <property type="evidence" value="ECO:0007669"/>
    <property type="project" value="TreeGrafter"/>
</dbReference>
<gene>
    <name evidence="3" type="primary">rimP</name>
    <name evidence="6" type="ORF">FDQ92_01190</name>
</gene>
<dbReference type="KEGG" id="dax:FDQ92_01190"/>
<reference evidence="6 7" key="2">
    <citation type="submission" date="2019-05" db="EMBL/GenBank/DDBJ databases">
        <authorList>
            <person name="Suflita J.M."/>
            <person name="Marks C.R."/>
        </authorList>
    </citation>
    <scope>NUCLEOTIDE SEQUENCE [LARGE SCALE GENOMIC DNA]</scope>
    <source>
        <strain evidence="6 7">ALDC</strain>
    </source>
</reference>
<dbReference type="SUPFAM" id="SSF75420">
    <property type="entry name" value="YhbC-like, N-terminal domain"/>
    <property type="match status" value="1"/>
</dbReference>
<dbReference type="SUPFAM" id="SSF74942">
    <property type="entry name" value="YhbC-like, C-terminal domain"/>
    <property type="match status" value="1"/>
</dbReference>
<dbReference type="GO" id="GO:0006412">
    <property type="term" value="P:translation"/>
    <property type="evidence" value="ECO:0007669"/>
    <property type="project" value="TreeGrafter"/>
</dbReference>
<dbReference type="CDD" id="cd01734">
    <property type="entry name" value="YlxS_C"/>
    <property type="match status" value="1"/>
</dbReference>
<dbReference type="Gene3D" id="3.30.300.70">
    <property type="entry name" value="RimP-like superfamily, N-terminal"/>
    <property type="match status" value="1"/>
</dbReference>
<comment type="function">
    <text evidence="3">Required for maturation of 30S ribosomal subunits.</text>
</comment>
<reference evidence="6 7" key="1">
    <citation type="submission" date="2019-05" db="EMBL/GenBank/DDBJ databases">
        <title>The Complete Genome Sequence of the n-alkane-degrading Desulfoglaeba alkanexedens ALDC reveals multiple alkylsuccinate synthase gene clusters.</title>
        <authorList>
            <person name="Callaghan A.V."/>
            <person name="Davidova I.A."/>
            <person name="Duncan K.E."/>
            <person name="Morris B."/>
            <person name="McInerney M.J."/>
        </authorList>
    </citation>
    <scope>NUCLEOTIDE SEQUENCE [LARGE SCALE GENOMIC DNA]</scope>
    <source>
        <strain evidence="6 7">ALDC</strain>
    </source>
</reference>
<dbReference type="EMBL" id="CP040098">
    <property type="protein sequence ID" value="QCQ20932.1"/>
    <property type="molecule type" value="Genomic_DNA"/>
</dbReference>
<dbReference type="HAMAP" id="MF_01077">
    <property type="entry name" value="RimP"/>
    <property type="match status" value="1"/>
</dbReference>
<proteinExistence type="inferred from homology"/>
<feature type="domain" description="Ribosome maturation factor RimP N-terminal" evidence="4">
    <location>
        <begin position="22"/>
        <end position="93"/>
    </location>
</feature>
<dbReference type="GO" id="GO:0000028">
    <property type="term" value="P:ribosomal small subunit assembly"/>
    <property type="evidence" value="ECO:0007669"/>
    <property type="project" value="TreeGrafter"/>
</dbReference>
<dbReference type="InterPro" id="IPR028989">
    <property type="entry name" value="RimP_N"/>
</dbReference>
<dbReference type="PANTHER" id="PTHR33867">
    <property type="entry name" value="RIBOSOME MATURATION FACTOR RIMP"/>
    <property type="match status" value="1"/>
</dbReference>
<dbReference type="RefSeq" id="WP_137422902.1">
    <property type="nucleotide sequence ID" value="NZ_CP040098.1"/>
</dbReference>
<dbReference type="InterPro" id="IPR003728">
    <property type="entry name" value="Ribosome_maturation_RimP"/>
</dbReference>
<keyword evidence="2 3" id="KW-0690">Ribosome biogenesis</keyword>
<evidence type="ECO:0000256" key="2">
    <source>
        <dbReference type="ARBA" id="ARBA00022517"/>
    </source>
</evidence>
<evidence type="ECO:0000313" key="6">
    <source>
        <dbReference type="EMBL" id="QCQ20932.1"/>
    </source>
</evidence>
<protein>
    <recommendedName>
        <fullName evidence="3">Ribosome maturation factor RimP</fullName>
    </recommendedName>
</protein>
<evidence type="ECO:0000259" key="4">
    <source>
        <dbReference type="Pfam" id="PF02576"/>
    </source>
</evidence>
<feature type="domain" description="Ribosome maturation factor RimP C-terminal" evidence="5">
    <location>
        <begin position="97"/>
        <end position="158"/>
    </location>
</feature>
<evidence type="ECO:0000313" key="7">
    <source>
        <dbReference type="Proteomes" id="UP000298602"/>
    </source>
</evidence>
<dbReference type="Gene3D" id="2.30.30.180">
    <property type="entry name" value="Ribosome maturation factor RimP, C-terminal domain"/>
    <property type="match status" value="1"/>
</dbReference>